<evidence type="ECO:0000256" key="6">
    <source>
        <dbReference type="ARBA" id="ARBA00023136"/>
    </source>
</evidence>
<protein>
    <submittedName>
        <fullName evidence="11">Nucleoside permease NupX</fullName>
    </submittedName>
</protein>
<evidence type="ECO:0000259" key="10">
    <source>
        <dbReference type="Pfam" id="PF07670"/>
    </source>
</evidence>
<comment type="caution">
    <text evidence="11">The sequence shown here is derived from an EMBL/GenBank/DDBJ whole genome shotgun (WGS) entry which is preliminary data.</text>
</comment>
<comment type="subcellular location">
    <subcellularLocation>
        <location evidence="1">Cell membrane</location>
        <topology evidence="1">Multi-pass membrane protein</topology>
    </subcellularLocation>
</comment>
<feature type="transmembrane region" description="Helical" evidence="7">
    <location>
        <begin position="250"/>
        <end position="271"/>
    </location>
</feature>
<evidence type="ECO:0000259" key="9">
    <source>
        <dbReference type="Pfam" id="PF07662"/>
    </source>
</evidence>
<reference evidence="11 12" key="1">
    <citation type="submission" date="2018-03" db="EMBL/GenBank/DDBJ databases">
        <title>Draft Genome Sequences of the Obligatory Marine Myxobacteria Enhygromyxa salina SWB005.</title>
        <authorList>
            <person name="Poehlein A."/>
            <person name="Moghaddam J.A."/>
            <person name="Harms H."/>
            <person name="Alanjari M."/>
            <person name="Koenig G.M."/>
            <person name="Daniel R."/>
            <person name="Schaeberle T.F."/>
        </authorList>
    </citation>
    <scope>NUCLEOTIDE SEQUENCE [LARGE SCALE GENOMIC DNA]</scope>
    <source>
        <strain evidence="11 12">SWB005</strain>
    </source>
</reference>
<evidence type="ECO:0000313" key="11">
    <source>
        <dbReference type="EMBL" id="PRQ03446.1"/>
    </source>
</evidence>
<dbReference type="Pfam" id="PF07662">
    <property type="entry name" value="Nucleos_tra2_C"/>
    <property type="match status" value="1"/>
</dbReference>
<gene>
    <name evidence="11" type="primary">nupX</name>
    <name evidence="11" type="ORF">ENSA5_15720</name>
</gene>
<dbReference type="InterPro" id="IPR011642">
    <property type="entry name" value="Gate_dom"/>
</dbReference>
<evidence type="ECO:0000256" key="5">
    <source>
        <dbReference type="ARBA" id="ARBA00022989"/>
    </source>
</evidence>
<dbReference type="GO" id="GO:0005886">
    <property type="term" value="C:plasma membrane"/>
    <property type="evidence" value="ECO:0007669"/>
    <property type="project" value="UniProtKB-SubCell"/>
</dbReference>
<dbReference type="PANTHER" id="PTHR10590:SF4">
    <property type="entry name" value="SOLUTE CARRIER FAMILY 28 MEMBER 3"/>
    <property type="match status" value="1"/>
</dbReference>
<evidence type="ECO:0000313" key="12">
    <source>
        <dbReference type="Proteomes" id="UP000237968"/>
    </source>
</evidence>
<keyword evidence="3" id="KW-1003">Cell membrane</keyword>
<accession>A0A2S9YEL2</accession>
<dbReference type="EMBL" id="PVNK01000083">
    <property type="protein sequence ID" value="PRQ03446.1"/>
    <property type="molecule type" value="Genomic_DNA"/>
</dbReference>
<feature type="transmembrane region" description="Helical" evidence="7">
    <location>
        <begin position="19"/>
        <end position="37"/>
    </location>
</feature>
<evidence type="ECO:0000259" key="8">
    <source>
        <dbReference type="Pfam" id="PF01773"/>
    </source>
</evidence>
<dbReference type="InterPro" id="IPR008276">
    <property type="entry name" value="C_nuclsd_transpt"/>
</dbReference>
<name>A0A2S9YEL2_9BACT</name>
<feature type="domain" description="Concentrative nucleoside transporter N-terminal" evidence="8">
    <location>
        <begin position="1"/>
        <end position="69"/>
    </location>
</feature>
<feature type="transmembrane region" description="Helical" evidence="7">
    <location>
        <begin position="83"/>
        <end position="105"/>
    </location>
</feature>
<feature type="transmembrane region" description="Helical" evidence="7">
    <location>
        <begin position="188"/>
        <end position="208"/>
    </location>
</feature>
<evidence type="ECO:0000256" key="3">
    <source>
        <dbReference type="ARBA" id="ARBA00022475"/>
    </source>
</evidence>
<dbReference type="GO" id="GO:0015293">
    <property type="term" value="F:symporter activity"/>
    <property type="evidence" value="ECO:0007669"/>
    <property type="project" value="TreeGrafter"/>
</dbReference>
<proteinExistence type="inferred from homology"/>
<keyword evidence="4 7" id="KW-0812">Transmembrane</keyword>
<feature type="domain" description="Concentrative nucleoside transporter C-terminal" evidence="9">
    <location>
        <begin position="188"/>
        <end position="398"/>
    </location>
</feature>
<evidence type="ECO:0000256" key="4">
    <source>
        <dbReference type="ARBA" id="ARBA00022692"/>
    </source>
</evidence>
<feature type="transmembrane region" description="Helical" evidence="7">
    <location>
        <begin position="343"/>
        <end position="368"/>
    </location>
</feature>
<feature type="transmembrane region" description="Helical" evidence="7">
    <location>
        <begin position="159"/>
        <end position="181"/>
    </location>
</feature>
<feature type="transmembrane region" description="Helical" evidence="7">
    <location>
        <begin position="380"/>
        <end position="402"/>
    </location>
</feature>
<keyword evidence="6 7" id="KW-0472">Membrane</keyword>
<feature type="transmembrane region" description="Helical" evidence="7">
    <location>
        <begin position="283"/>
        <end position="304"/>
    </location>
</feature>
<feature type="domain" description="Nucleoside transporter/FeoB GTPase Gate" evidence="10">
    <location>
        <begin position="85"/>
        <end position="182"/>
    </location>
</feature>
<evidence type="ECO:0000256" key="7">
    <source>
        <dbReference type="SAM" id="Phobius"/>
    </source>
</evidence>
<comment type="similarity">
    <text evidence="2">Belongs to the concentrative nucleoside transporter (CNT) (TC 2.A.41) family.</text>
</comment>
<organism evidence="11 12">
    <name type="scientific">Enhygromyxa salina</name>
    <dbReference type="NCBI Taxonomy" id="215803"/>
    <lineage>
        <taxon>Bacteria</taxon>
        <taxon>Pseudomonadati</taxon>
        <taxon>Myxococcota</taxon>
        <taxon>Polyangia</taxon>
        <taxon>Nannocystales</taxon>
        <taxon>Nannocystaceae</taxon>
        <taxon>Enhygromyxa</taxon>
    </lineage>
</organism>
<keyword evidence="5 7" id="KW-1133">Transmembrane helix</keyword>
<dbReference type="Pfam" id="PF01773">
    <property type="entry name" value="Nucleos_tra2_N"/>
    <property type="match status" value="1"/>
</dbReference>
<keyword evidence="12" id="KW-1185">Reference proteome</keyword>
<dbReference type="Pfam" id="PF07670">
    <property type="entry name" value="Gate"/>
    <property type="match status" value="1"/>
</dbReference>
<dbReference type="OrthoDB" id="9766455at2"/>
<dbReference type="AlphaFoldDB" id="A0A2S9YEL2"/>
<evidence type="ECO:0000256" key="2">
    <source>
        <dbReference type="ARBA" id="ARBA00009033"/>
    </source>
</evidence>
<feature type="transmembrane region" description="Helical" evidence="7">
    <location>
        <begin position="117"/>
        <end position="139"/>
    </location>
</feature>
<evidence type="ECO:0000256" key="1">
    <source>
        <dbReference type="ARBA" id="ARBA00004651"/>
    </source>
</evidence>
<dbReference type="PANTHER" id="PTHR10590">
    <property type="entry name" value="SODIUM/NUCLEOSIDE COTRANSPORTER"/>
    <property type="match status" value="1"/>
</dbReference>
<dbReference type="GO" id="GO:0005337">
    <property type="term" value="F:nucleoside transmembrane transporter activity"/>
    <property type="evidence" value="ECO:0007669"/>
    <property type="project" value="InterPro"/>
</dbReference>
<dbReference type="Proteomes" id="UP000237968">
    <property type="component" value="Unassembled WGS sequence"/>
</dbReference>
<sequence>MLAIAYALSADRKKVDLKVVIWGVGLQWAFAALLLWVPAGKVVLETVANFVTGILAQSYEGSAFVFGDLGVQGGGESGLGVVFAFQILPTIVFVAALFAILYHLGVMQLIVGLMAKLMVKTMGTSGAESLSVGAAVFMGQTEAPLTIRPFLDRLTRSELFLVMVSGMATVSGAILAAYVMIGKVDMKYLLAAVAMTAPACVVTAKLMMPEDAEPETLGQSKFELPKDEDSNLLLAAATGTTDGLKLAVNVGAMLIAFIALVALVNAGLGLIPYWEFSFLHGPVTLQGVLGVIMAPVAFLMGVPWSECLTVGSVLGTRTVVNELVAYMELASVSASISPRSHQIATFAVCGFANVSSIGIQIGGLGALAPSRRRDIAQLGVRALVAATLANFMTACVAGALLAG</sequence>
<dbReference type="InterPro" id="IPR002668">
    <property type="entry name" value="CNT_N_dom"/>
</dbReference>
<dbReference type="InterPro" id="IPR011657">
    <property type="entry name" value="CNT_C_dom"/>
</dbReference>